<dbReference type="EMBL" id="JAYMYQ010000002">
    <property type="protein sequence ID" value="KAK7350426.1"/>
    <property type="molecule type" value="Genomic_DNA"/>
</dbReference>
<dbReference type="Proteomes" id="UP001367508">
    <property type="component" value="Unassembled WGS sequence"/>
</dbReference>
<gene>
    <name evidence="6" type="ORF">VNO77_09060</name>
</gene>
<evidence type="ECO:0000256" key="3">
    <source>
        <dbReference type="ARBA" id="ARBA00022679"/>
    </source>
</evidence>
<dbReference type="PROSITE" id="PS00375">
    <property type="entry name" value="UDPGT"/>
    <property type="match status" value="1"/>
</dbReference>
<keyword evidence="7" id="KW-1185">Reference proteome</keyword>
<comment type="caution">
    <text evidence="6">The sequence shown here is derived from an EMBL/GenBank/DDBJ whole genome shotgun (WGS) entry which is preliminary data.</text>
</comment>
<dbReference type="GO" id="GO:0008194">
    <property type="term" value="F:UDP-glycosyltransferase activity"/>
    <property type="evidence" value="ECO:0007669"/>
    <property type="project" value="InterPro"/>
</dbReference>
<organism evidence="6 7">
    <name type="scientific">Canavalia gladiata</name>
    <name type="common">Sword bean</name>
    <name type="synonym">Dolichos gladiatus</name>
    <dbReference type="NCBI Taxonomy" id="3824"/>
    <lineage>
        <taxon>Eukaryota</taxon>
        <taxon>Viridiplantae</taxon>
        <taxon>Streptophyta</taxon>
        <taxon>Embryophyta</taxon>
        <taxon>Tracheophyta</taxon>
        <taxon>Spermatophyta</taxon>
        <taxon>Magnoliopsida</taxon>
        <taxon>eudicotyledons</taxon>
        <taxon>Gunneridae</taxon>
        <taxon>Pentapetalae</taxon>
        <taxon>rosids</taxon>
        <taxon>fabids</taxon>
        <taxon>Fabales</taxon>
        <taxon>Fabaceae</taxon>
        <taxon>Papilionoideae</taxon>
        <taxon>50 kb inversion clade</taxon>
        <taxon>NPAAA clade</taxon>
        <taxon>indigoferoid/millettioid clade</taxon>
        <taxon>Phaseoleae</taxon>
        <taxon>Canavalia</taxon>
    </lineage>
</organism>
<evidence type="ECO:0000256" key="2">
    <source>
        <dbReference type="ARBA" id="ARBA00022676"/>
    </source>
</evidence>
<sequence length="467" mass="51449">MENKTCIAMVPSPALSHLIPHVEFAKQLVQQHHDLHVIFLIPTLGSISPSTEAILNTLPPNINFIILPQVNNIQHLPQNIHPATKMKLIVKHSIPFLHDALQSLLSRTHIVALVLCIFATDALEVAKQLNLLSYVFFASGATTLSMCLSLPKFDESVSSEFLDLSQTVNVPGCVTPFQVKDLPDPCLCERSSETYRSFISICQTLWLVDGVIVNSFTDLEAEVIRELTNGDNPCVYSVGPIIQTESSSKVNKSTCMTWLENQSPSSVLYVSFGSGGTLSHDQFNELAFGLELSGHKFLWVVRAPNEIAYSAYLDGQKEDPLEYLPNGFLDRTKGKGLMVPSWAPQIEVLGHGSIGGFLSHCGWSSILESVVHGVPMIAWPLFAEQRMNAALLTNGLKVAVRPKVDESGLVKREEVAKVIKRIMELGDERLEMRERMKELSVGADAALGEHGSSKRALSSLALKWRNC</sequence>
<accession>A0AAN9MAH0</accession>
<dbReference type="Gene3D" id="3.40.50.2000">
    <property type="entry name" value="Glycogen Phosphorylase B"/>
    <property type="match status" value="2"/>
</dbReference>
<dbReference type="SUPFAM" id="SSF53756">
    <property type="entry name" value="UDP-Glycosyltransferase/glycogen phosphorylase"/>
    <property type="match status" value="1"/>
</dbReference>
<evidence type="ECO:0000256" key="4">
    <source>
        <dbReference type="RuleBase" id="RU003718"/>
    </source>
</evidence>
<keyword evidence="2 4" id="KW-0328">Glycosyltransferase</keyword>
<dbReference type="PANTHER" id="PTHR48045:SF11">
    <property type="entry name" value="UDP-GLYCOSYLTRANSFERASE 72B1"/>
    <property type="match status" value="1"/>
</dbReference>
<evidence type="ECO:0000313" key="7">
    <source>
        <dbReference type="Proteomes" id="UP001367508"/>
    </source>
</evidence>
<evidence type="ECO:0000313" key="6">
    <source>
        <dbReference type="EMBL" id="KAK7350426.1"/>
    </source>
</evidence>
<dbReference type="PANTHER" id="PTHR48045">
    <property type="entry name" value="UDP-GLYCOSYLTRANSFERASE 72B1"/>
    <property type="match status" value="1"/>
</dbReference>
<reference evidence="6 7" key="1">
    <citation type="submission" date="2024-01" db="EMBL/GenBank/DDBJ databases">
        <title>The genomes of 5 underutilized Papilionoideae crops provide insights into root nodulation and disease resistanc.</title>
        <authorList>
            <person name="Jiang F."/>
        </authorList>
    </citation>
    <scope>NUCLEOTIDE SEQUENCE [LARGE SCALE GENOMIC DNA]</scope>
    <source>
        <strain evidence="6">LVBAO_FW01</strain>
        <tissue evidence="6">Leaves</tissue>
    </source>
</reference>
<dbReference type="CDD" id="cd03784">
    <property type="entry name" value="GT1_Gtf-like"/>
    <property type="match status" value="1"/>
</dbReference>
<proteinExistence type="inferred from homology"/>
<dbReference type="InterPro" id="IPR002213">
    <property type="entry name" value="UDP_glucos_trans"/>
</dbReference>
<name>A0AAN9MAH0_CANGL</name>
<evidence type="ECO:0000256" key="1">
    <source>
        <dbReference type="ARBA" id="ARBA00009995"/>
    </source>
</evidence>
<protein>
    <recommendedName>
        <fullName evidence="5">Glycosyltransferase</fullName>
        <ecNumber evidence="5">2.4.1.-</ecNumber>
    </recommendedName>
</protein>
<dbReference type="AlphaFoldDB" id="A0AAN9MAH0"/>
<dbReference type="FunFam" id="3.40.50.2000:FF:000051">
    <property type="entry name" value="Glycosyltransferase"/>
    <property type="match status" value="1"/>
</dbReference>
<dbReference type="InterPro" id="IPR035595">
    <property type="entry name" value="UDP_glycos_trans_CS"/>
</dbReference>
<dbReference type="EC" id="2.4.1.-" evidence="5"/>
<keyword evidence="3 4" id="KW-0808">Transferase</keyword>
<comment type="similarity">
    <text evidence="1 4">Belongs to the UDP-glycosyltransferase family.</text>
</comment>
<dbReference type="Pfam" id="PF00201">
    <property type="entry name" value="UDPGT"/>
    <property type="match status" value="1"/>
</dbReference>
<evidence type="ECO:0000256" key="5">
    <source>
        <dbReference type="RuleBase" id="RU362057"/>
    </source>
</evidence>